<comment type="caution">
    <text evidence="2">The sequence shown here is derived from an EMBL/GenBank/DDBJ whole genome shotgun (WGS) entry which is preliminary data.</text>
</comment>
<dbReference type="GO" id="GO:0016747">
    <property type="term" value="F:acyltransferase activity, transferring groups other than amino-acyl groups"/>
    <property type="evidence" value="ECO:0007669"/>
    <property type="project" value="InterPro"/>
</dbReference>
<dbReference type="EMBL" id="JADKFW010000010">
    <property type="protein sequence ID" value="MBK9718306.1"/>
    <property type="molecule type" value="Genomic_DNA"/>
</dbReference>
<gene>
    <name evidence="2" type="ORF">IPO85_12510</name>
</gene>
<dbReference type="Pfam" id="PF13302">
    <property type="entry name" value="Acetyltransf_3"/>
    <property type="match status" value="1"/>
</dbReference>
<reference evidence="2 3" key="1">
    <citation type="submission" date="2020-10" db="EMBL/GenBank/DDBJ databases">
        <title>Connecting structure to function with the recovery of over 1000 high-quality activated sludge metagenome-assembled genomes encoding full-length rRNA genes using long-read sequencing.</title>
        <authorList>
            <person name="Singleton C.M."/>
            <person name="Petriglieri F."/>
            <person name="Kristensen J.M."/>
            <person name="Kirkegaard R.H."/>
            <person name="Michaelsen T.Y."/>
            <person name="Andersen M.H."/>
            <person name="Karst S.M."/>
            <person name="Dueholm M.S."/>
            <person name="Nielsen P.H."/>
            <person name="Albertsen M."/>
        </authorList>
    </citation>
    <scope>NUCLEOTIDE SEQUENCE [LARGE SCALE GENOMIC DNA]</scope>
    <source>
        <strain evidence="2">Ribe_18-Q3-R11-54_BAT3C.373</strain>
    </source>
</reference>
<proteinExistence type="predicted"/>
<dbReference type="PROSITE" id="PS51186">
    <property type="entry name" value="GNAT"/>
    <property type="match status" value="1"/>
</dbReference>
<dbReference type="InterPro" id="IPR000182">
    <property type="entry name" value="GNAT_dom"/>
</dbReference>
<dbReference type="InterPro" id="IPR016181">
    <property type="entry name" value="Acyl_CoA_acyltransferase"/>
</dbReference>
<protein>
    <submittedName>
        <fullName evidence="2">GNAT family N-acetyltransferase</fullName>
    </submittedName>
</protein>
<dbReference type="PANTHER" id="PTHR43792:SF1">
    <property type="entry name" value="N-ACETYLTRANSFERASE DOMAIN-CONTAINING PROTEIN"/>
    <property type="match status" value="1"/>
</dbReference>
<name>A0A9D7SAC6_9BACT</name>
<evidence type="ECO:0000313" key="2">
    <source>
        <dbReference type="EMBL" id="MBK9718306.1"/>
    </source>
</evidence>
<dbReference type="Proteomes" id="UP000808349">
    <property type="component" value="Unassembled WGS sequence"/>
</dbReference>
<accession>A0A9D7SAC6</accession>
<dbReference type="SUPFAM" id="SSF55729">
    <property type="entry name" value="Acyl-CoA N-acyltransferases (Nat)"/>
    <property type="match status" value="1"/>
</dbReference>
<sequence>MNLETTRLLLRPFNLDDAPFIIELLNSPGWLKYIGDRNVKTIEQAEQYLLKGPLKSYQEHGYGLSMVTLKSDQTPIGMCGLIKRDHLEFPDIGFAFLPEYMGQGYAYEIAHATLEYGIHTLKCSPILAITVLNNDSSIKLLKKIGMQFQNNIHLPQIEEELMLFSS</sequence>
<evidence type="ECO:0000259" key="1">
    <source>
        <dbReference type="PROSITE" id="PS51186"/>
    </source>
</evidence>
<feature type="domain" description="N-acetyltransferase" evidence="1">
    <location>
        <begin position="8"/>
        <end position="166"/>
    </location>
</feature>
<dbReference type="AlphaFoldDB" id="A0A9D7SAC6"/>
<organism evidence="2 3">
    <name type="scientific">Candidatus Defluviibacterium haderslevense</name>
    <dbReference type="NCBI Taxonomy" id="2981993"/>
    <lineage>
        <taxon>Bacteria</taxon>
        <taxon>Pseudomonadati</taxon>
        <taxon>Bacteroidota</taxon>
        <taxon>Saprospiria</taxon>
        <taxon>Saprospirales</taxon>
        <taxon>Saprospiraceae</taxon>
        <taxon>Candidatus Defluviibacterium</taxon>
    </lineage>
</organism>
<dbReference type="InterPro" id="IPR051531">
    <property type="entry name" value="N-acetyltransferase"/>
</dbReference>
<dbReference type="Gene3D" id="3.40.630.30">
    <property type="match status" value="1"/>
</dbReference>
<dbReference type="PANTHER" id="PTHR43792">
    <property type="entry name" value="GNAT FAMILY, PUTATIVE (AFU_ORTHOLOGUE AFUA_3G00765)-RELATED-RELATED"/>
    <property type="match status" value="1"/>
</dbReference>
<evidence type="ECO:0000313" key="3">
    <source>
        <dbReference type="Proteomes" id="UP000808349"/>
    </source>
</evidence>